<dbReference type="Gene3D" id="1.10.530.10">
    <property type="match status" value="1"/>
</dbReference>
<name>A0ABW1RYP0_9LACO</name>
<organism evidence="4 5">
    <name type="scientific">Lactiplantibacillus daowaiensis</name>
    <dbReference type="NCBI Taxonomy" id="2559918"/>
    <lineage>
        <taxon>Bacteria</taxon>
        <taxon>Bacillati</taxon>
        <taxon>Bacillota</taxon>
        <taxon>Bacilli</taxon>
        <taxon>Lactobacillales</taxon>
        <taxon>Lactobacillaceae</taxon>
        <taxon>Lactiplantibacillus</taxon>
    </lineage>
</organism>
<gene>
    <name evidence="4" type="ORF">ACFP5Y_04940</name>
</gene>
<dbReference type="EMBL" id="JBHSSC010000013">
    <property type="protein sequence ID" value="MFC6180566.1"/>
    <property type="molecule type" value="Genomic_DNA"/>
</dbReference>
<protein>
    <submittedName>
        <fullName evidence="4">Transglycosylase SLT domain-containing protein</fullName>
    </submittedName>
</protein>
<dbReference type="InterPro" id="IPR023346">
    <property type="entry name" value="Lysozyme-like_dom_sf"/>
</dbReference>
<proteinExistence type="predicted"/>
<sequence>MKKFMRTILTTSAIATGLVFVGSVSANADTTTAPHGGTTYAARPSQHYGYHRLATTTGTSTAATNTGTSTSSSSTTATTSSTSTSSSSSSSTYTGSNLKSYVLSQMASRTGVSESTWNTIITRESNWEPYVVNSSSGAYGLFQNMHISSGSVEAQVDAAVSLYEAQGLSAWGY</sequence>
<feature type="domain" description="Transglycosylase SLT" evidence="3">
    <location>
        <begin position="105"/>
        <end position="152"/>
    </location>
</feature>
<accession>A0ABW1RYP0</accession>
<feature type="region of interest" description="Disordered" evidence="1">
    <location>
        <begin position="59"/>
        <end position="95"/>
    </location>
</feature>
<comment type="caution">
    <text evidence="4">The sequence shown here is derived from an EMBL/GenBank/DDBJ whole genome shotgun (WGS) entry which is preliminary data.</text>
</comment>
<evidence type="ECO:0000256" key="1">
    <source>
        <dbReference type="SAM" id="MobiDB-lite"/>
    </source>
</evidence>
<feature type="signal peptide" evidence="2">
    <location>
        <begin position="1"/>
        <end position="28"/>
    </location>
</feature>
<dbReference type="RefSeq" id="WP_223876678.1">
    <property type="nucleotide sequence ID" value="NZ_BJDJ01000023.1"/>
</dbReference>
<dbReference type="Proteomes" id="UP001596282">
    <property type="component" value="Unassembled WGS sequence"/>
</dbReference>
<reference evidence="5" key="1">
    <citation type="journal article" date="2019" name="Int. J. Syst. Evol. Microbiol.">
        <title>The Global Catalogue of Microorganisms (GCM) 10K type strain sequencing project: providing services to taxonomists for standard genome sequencing and annotation.</title>
        <authorList>
            <consortium name="The Broad Institute Genomics Platform"/>
            <consortium name="The Broad Institute Genome Sequencing Center for Infectious Disease"/>
            <person name="Wu L."/>
            <person name="Ma J."/>
        </authorList>
    </citation>
    <scope>NUCLEOTIDE SEQUENCE [LARGE SCALE GENOMIC DNA]</scope>
    <source>
        <strain evidence="5">CCM 8933</strain>
    </source>
</reference>
<evidence type="ECO:0000313" key="5">
    <source>
        <dbReference type="Proteomes" id="UP001596282"/>
    </source>
</evidence>
<keyword evidence="5" id="KW-1185">Reference proteome</keyword>
<dbReference type="SUPFAM" id="SSF53955">
    <property type="entry name" value="Lysozyme-like"/>
    <property type="match status" value="1"/>
</dbReference>
<evidence type="ECO:0000313" key="4">
    <source>
        <dbReference type="EMBL" id="MFC6180566.1"/>
    </source>
</evidence>
<keyword evidence="2" id="KW-0732">Signal</keyword>
<feature type="chain" id="PRO_5046439477" evidence="2">
    <location>
        <begin position="29"/>
        <end position="173"/>
    </location>
</feature>
<dbReference type="Pfam" id="PF01464">
    <property type="entry name" value="SLT"/>
    <property type="match status" value="1"/>
</dbReference>
<evidence type="ECO:0000256" key="2">
    <source>
        <dbReference type="SAM" id="SignalP"/>
    </source>
</evidence>
<dbReference type="InterPro" id="IPR008258">
    <property type="entry name" value="Transglycosylase_SLT_dom_1"/>
</dbReference>
<evidence type="ECO:0000259" key="3">
    <source>
        <dbReference type="Pfam" id="PF01464"/>
    </source>
</evidence>